<evidence type="ECO:0000256" key="1">
    <source>
        <dbReference type="ARBA" id="ARBA00005101"/>
    </source>
</evidence>
<dbReference type="CDD" id="cd09994">
    <property type="entry name" value="HDAC_AcuC_like"/>
    <property type="match status" value="1"/>
</dbReference>
<dbReference type="PRINTS" id="PR01270">
    <property type="entry name" value="HDASUPER"/>
</dbReference>
<dbReference type="Gene3D" id="3.40.800.20">
    <property type="entry name" value="Histone deacetylase domain"/>
    <property type="match status" value="1"/>
</dbReference>
<sequence length="394" mass="43696">MSSNAVFIRHPDSALYKFGEEHPFNPIRLTLAGELLQSVDALQDEDIVIPAYTADSSLLTLVHRPDYVDIVQKLSEDLPSPDDIGIAAKYGLDTEDTPFFPGMHAAAAAIVAGSVEAADQVMSGKALHAYHMAGGLHHAFPDRGAGFCVYNDAAVAIRHLRQTYNARVLYIDTDVHHGDGVQWVFYDDPQVCTYSIHETGKFLFPGTGFVHEKGTDAGFGTCFNVPVEPYTEDDSWLESFRESVEKVAAAFKPDIIISQHGCDAHAYDPLSHIHCSMRIYKEMPAIIHQLAHRYAGGRWTALGGGGYDIWRVVPRAWSLVWLAMTDHSIAAALAEEGSNAPLPQPWLDKWKSLSPEELPEWWLDDWSEVPAIPRREEIANKNRAIRLIAVQDLA</sequence>
<dbReference type="GO" id="GO:0040029">
    <property type="term" value="P:epigenetic regulation of gene expression"/>
    <property type="evidence" value="ECO:0007669"/>
    <property type="project" value="TreeGrafter"/>
</dbReference>
<reference evidence="6 7" key="1">
    <citation type="journal article" date="2014" name="Int. J. Syst. Evol. Microbiol.">
        <title>Complete genome sequence of Corynebacterium casei LMG S-19264T (=DSM 44701T), isolated from a smear-ripened cheese.</title>
        <authorList>
            <consortium name="US DOE Joint Genome Institute (JGI-PGF)"/>
            <person name="Walter F."/>
            <person name="Albersmeier A."/>
            <person name="Kalinowski J."/>
            <person name="Ruckert C."/>
        </authorList>
    </citation>
    <scope>NUCLEOTIDE SEQUENCE [LARGE SCALE GENOMIC DNA]</scope>
    <source>
        <strain evidence="6 7">CGMCC 1.15286</strain>
    </source>
</reference>
<accession>A0A917HUP4</accession>
<dbReference type="RefSeq" id="WP_188892938.1">
    <property type="nucleotide sequence ID" value="NZ_BMHY01000022.1"/>
</dbReference>
<comment type="similarity">
    <text evidence="2">Belongs to the histone deacetylase family.</text>
</comment>
<dbReference type="SUPFAM" id="SSF52768">
    <property type="entry name" value="Arginase/deacetylase"/>
    <property type="match status" value="1"/>
</dbReference>
<comment type="caution">
    <text evidence="6">The sequence shown here is derived from an EMBL/GenBank/DDBJ whole genome shotgun (WGS) entry which is preliminary data.</text>
</comment>
<evidence type="ECO:0000313" key="6">
    <source>
        <dbReference type="EMBL" id="GGG89632.1"/>
    </source>
</evidence>
<dbReference type="GO" id="GO:0004407">
    <property type="term" value="F:histone deacetylase activity"/>
    <property type="evidence" value="ECO:0007669"/>
    <property type="project" value="TreeGrafter"/>
</dbReference>
<dbReference type="GO" id="GO:0045150">
    <property type="term" value="P:acetoin catabolic process"/>
    <property type="evidence" value="ECO:0007669"/>
    <property type="project" value="UniProtKB-KW"/>
</dbReference>
<proteinExistence type="inferred from homology"/>
<dbReference type="InterPro" id="IPR003085">
    <property type="entry name" value="AcuC"/>
</dbReference>
<evidence type="ECO:0000313" key="7">
    <source>
        <dbReference type="Proteomes" id="UP000600247"/>
    </source>
</evidence>
<keyword evidence="4" id="KW-0006">Acetoin catabolism</keyword>
<dbReference type="InterPro" id="IPR023801">
    <property type="entry name" value="His_deacetylse_dom"/>
</dbReference>
<dbReference type="PANTHER" id="PTHR10625:SF10">
    <property type="entry name" value="HISTONE DEACETYLASE HDAC1"/>
    <property type="match status" value="1"/>
</dbReference>
<protein>
    <recommendedName>
        <fullName evidence="3">Acetoin utilization protein AcuC</fullName>
    </recommendedName>
</protein>
<keyword evidence="7" id="KW-1185">Reference proteome</keyword>
<dbReference type="InterPro" id="IPR000286">
    <property type="entry name" value="HDACs"/>
</dbReference>
<dbReference type="EMBL" id="BMHY01000022">
    <property type="protein sequence ID" value="GGG89632.1"/>
    <property type="molecule type" value="Genomic_DNA"/>
</dbReference>
<gene>
    <name evidence="6" type="primary">acuC</name>
    <name evidence="6" type="ORF">GCM10010918_55520</name>
</gene>
<organism evidence="6 7">
    <name type="scientific">Paenibacillus radicis</name>
    <name type="common">ex Gao et al. 2016</name>
    <dbReference type="NCBI Taxonomy" id="1737354"/>
    <lineage>
        <taxon>Bacteria</taxon>
        <taxon>Bacillati</taxon>
        <taxon>Bacillota</taxon>
        <taxon>Bacilli</taxon>
        <taxon>Bacillales</taxon>
        <taxon>Paenibacillaceae</taxon>
        <taxon>Paenibacillus</taxon>
    </lineage>
</organism>
<evidence type="ECO:0000256" key="3">
    <source>
        <dbReference type="ARBA" id="ARBA00020218"/>
    </source>
</evidence>
<evidence type="ECO:0000256" key="4">
    <source>
        <dbReference type="ARBA" id="ARBA00022627"/>
    </source>
</evidence>
<dbReference type="InterPro" id="IPR037138">
    <property type="entry name" value="His_deacetylse_dom_sf"/>
</dbReference>
<dbReference type="PANTHER" id="PTHR10625">
    <property type="entry name" value="HISTONE DEACETYLASE HDAC1-RELATED"/>
    <property type="match status" value="1"/>
</dbReference>
<dbReference type="AlphaFoldDB" id="A0A917HUP4"/>
<evidence type="ECO:0000256" key="2">
    <source>
        <dbReference type="ARBA" id="ARBA00005947"/>
    </source>
</evidence>
<feature type="domain" description="Histone deacetylase" evidence="5">
    <location>
        <begin position="22"/>
        <end position="323"/>
    </location>
</feature>
<dbReference type="Pfam" id="PF00850">
    <property type="entry name" value="Hist_deacetyl"/>
    <property type="match status" value="1"/>
</dbReference>
<dbReference type="InterPro" id="IPR023696">
    <property type="entry name" value="Ureohydrolase_dom_sf"/>
</dbReference>
<dbReference type="PRINTS" id="PR01272">
    <property type="entry name" value="ACUCPROTEIN"/>
</dbReference>
<dbReference type="Proteomes" id="UP000600247">
    <property type="component" value="Unassembled WGS sequence"/>
</dbReference>
<evidence type="ECO:0000259" key="5">
    <source>
        <dbReference type="Pfam" id="PF00850"/>
    </source>
</evidence>
<comment type="pathway">
    <text evidence="1">Ketone degradation; acetoin degradation.</text>
</comment>
<name>A0A917HUP4_9BACL</name>